<dbReference type="EMBL" id="BTSY01000006">
    <property type="protein sequence ID" value="GMT31351.1"/>
    <property type="molecule type" value="Genomic_DNA"/>
</dbReference>
<evidence type="ECO:0000313" key="2">
    <source>
        <dbReference type="EMBL" id="GMT31351.1"/>
    </source>
</evidence>
<keyword evidence="3" id="KW-1185">Reference proteome</keyword>
<dbReference type="AlphaFoldDB" id="A0AAV5WGG7"/>
<proteinExistence type="predicted"/>
<sequence length="465" mass="51243">VSTRTGRSSSCCTCCTMTGGKVLTFTRSTPLHDVPPSSNRRTADKQPSTSADSQSTRTNQASNSHHSTSGYHGGRHHGRGGGYGHYSSRYNDEGTSAARHLFNRVHESHHSHQHHQQYRGVQVFTASAAAAPINPLDRQEYSEPATIVWCEGGIGEVMSPTVWRHPRLHLYFDATRTTIDMKDGWSGLKTELEAGMEMDVSFSMSGALLKQLDKVASSAATHAFLCIDKIAEPRVSKSLCVRTSEQAVVIAKRGCGAVFLMINSGERTVLHPNFLPLDGVRDAILEKTEGVKRIEQMEIDSPDSLCVLGRSLSVRLAPSPCWASIYPTDRGVTRWALSAEPYGEEKSGRAIVINATRHSVSLCPVEGALANKITTLHAPIIQMTGPIKQEMQQRGSCWRFRACRELPGRAAVWRAFEILPELDSDAPIAESLIESILTGNRLIDVEMEEERLVDPREEREEEGKE</sequence>
<gene>
    <name evidence="2" type="ORF">PFISCL1PPCAC_22648</name>
</gene>
<organism evidence="2 3">
    <name type="scientific">Pristionchus fissidentatus</name>
    <dbReference type="NCBI Taxonomy" id="1538716"/>
    <lineage>
        <taxon>Eukaryota</taxon>
        <taxon>Metazoa</taxon>
        <taxon>Ecdysozoa</taxon>
        <taxon>Nematoda</taxon>
        <taxon>Chromadorea</taxon>
        <taxon>Rhabditida</taxon>
        <taxon>Rhabditina</taxon>
        <taxon>Diplogasteromorpha</taxon>
        <taxon>Diplogasteroidea</taxon>
        <taxon>Neodiplogasteridae</taxon>
        <taxon>Pristionchus</taxon>
    </lineage>
</organism>
<evidence type="ECO:0000313" key="3">
    <source>
        <dbReference type="Proteomes" id="UP001432322"/>
    </source>
</evidence>
<evidence type="ECO:0000256" key="1">
    <source>
        <dbReference type="SAM" id="MobiDB-lite"/>
    </source>
</evidence>
<dbReference type="Proteomes" id="UP001432322">
    <property type="component" value="Unassembled WGS sequence"/>
</dbReference>
<feature type="non-terminal residue" evidence="2">
    <location>
        <position position="1"/>
    </location>
</feature>
<name>A0AAV5WGG7_9BILA</name>
<accession>A0AAV5WGG7</accession>
<comment type="caution">
    <text evidence="2">The sequence shown here is derived from an EMBL/GenBank/DDBJ whole genome shotgun (WGS) entry which is preliminary data.</text>
</comment>
<feature type="non-terminal residue" evidence="2">
    <location>
        <position position="465"/>
    </location>
</feature>
<protein>
    <submittedName>
        <fullName evidence="2">Uncharacterized protein</fullName>
    </submittedName>
</protein>
<feature type="region of interest" description="Disordered" evidence="1">
    <location>
        <begin position="26"/>
        <end position="90"/>
    </location>
</feature>
<feature type="compositionally biased region" description="Polar residues" evidence="1">
    <location>
        <begin position="36"/>
        <end position="63"/>
    </location>
</feature>
<reference evidence="2" key="1">
    <citation type="submission" date="2023-10" db="EMBL/GenBank/DDBJ databases">
        <title>Genome assembly of Pristionchus species.</title>
        <authorList>
            <person name="Yoshida K."/>
            <person name="Sommer R.J."/>
        </authorList>
    </citation>
    <scope>NUCLEOTIDE SEQUENCE</scope>
    <source>
        <strain evidence="2">RS5133</strain>
    </source>
</reference>